<sequence>MAGPQQLQVFLDGTFIGEVHQSPQGALSFTYDEEYRAAPDTTPLSLSMPLAAGKHTNKVVSAYLDGLLPDSDAARQRWGQQYGANPRNPFSLLRHVGRDAAGAVQIMPPDADASDAAERTGDIEWLSDDDFASLARDLAEHDEDWDPGRFGGRWSLAGAQPKTRCSATPKPEPWAFPGIRHRPTASSSPPCGPSSVTMSTRRCASGPPIRQVS</sequence>
<name>A0ABS5TAL6_9ACTN</name>
<dbReference type="InterPro" id="IPR052028">
    <property type="entry name" value="HipA_Ser/Thr_kinase"/>
</dbReference>
<proteinExistence type="predicted"/>
<feature type="region of interest" description="Disordered" evidence="1">
    <location>
        <begin position="142"/>
        <end position="213"/>
    </location>
</feature>
<dbReference type="EMBL" id="JAHBAY010000001">
    <property type="protein sequence ID" value="MBT0768110.1"/>
    <property type="molecule type" value="Genomic_DNA"/>
</dbReference>
<evidence type="ECO:0000259" key="2">
    <source>
        <dbReference type="Pfam" id="PF13657"/>
    </source>
</evidence>
<reference evidence="3 4" key="1">
    <citation type="submission" date="2021-05" db="EMBL/GenBank/DDBJ databases">
        <title>Kineosporia and Streptomyces sp. nov. two new marine actinobacteria isolated from Coral.</title>
        <authorList>
            <person name="Buangrab K."/>
            <person name="Sutthacheep M."/>
            <person name="Yeemin T."/>
            <person name="Harunari E."/>
            <person name="Igarashi Y."/>
            <person name="Kanchanasin P."/>
            <person name="Tanasupawat S."/>
            <person name="Phongsopitanun W."/>
        </authorList>
    </citation>
    <scope>NUCLEOTIDE SEQUENCE [LARGE SCALE GENOMIC DNA]</scope>
    <source>
        <strain evidence="3 4">J2-2</strain>
    </source>
</reference>
<feature type="domain" description="HipA N-terminal subdomain 1" evidence="2">
    <location>
        <begin position="7"/>
        <end position="106"/>
    </location>
</feature>
<keyword evidence="4" id="KW-1185">Reference proteome</keyword>
<dbReference type="RefSeq" id="WP_214154364.1">
    <property type="nucleotide sequence ID" value="NZ_JAHBAY010000001.1"/>
</dbReference>
<dbReference type="Pfam" id="PF13657">
    <property type="entry name" value="Couple_hipA"/>
    <property type="match status" value="1"/>
</dbReference>
<protein>
    <submittedName>
        <fullName evidence="3">HipA N-terminal domain-containing protein</fullName>
    </submittedName>
</protein>
<evidence type="ECO:0000313" key="3">
    <source>
        <dbReference type="EMBL" id="MBT0768110.1"/>
    </source>
</evidence>
<evidence type="ECO:0000256" key="1">
    <source>
        <dbReference type="SAM" id="MobiDB-lite"/>
    </source>
</evidence>
<accession>A0ABS5TAL6</accession>
<dbReference type="PANTHER" id="PTHR37419">
    <property type="entry name" value="SERINE/THREONINE-PROTEIN KINASE TOXIN HIPA"/>
    <property type="match status" value="1"/>
</dbReference>
<evidence type="ECO:0000313" key="4">
    <source>
        <dbReference type="Proteomes" id="UP001197247"/>
    </source>
</evidence>
<dbReference type="PANTHER" id="PTHR37419:SF1">
    <property type="entry name" value="SERINE_THREONINE-PROTEIN KINASE TOXIN HIPA"/>
    <property type="match status" value="1"/>
</dbReference>
<dbReference type="Proteomes" id="UP001197247">
    <property type="component" value="Unassembled WGS sequence"/>
</dbReference>
<gene>
    <name evidence="3" type="ORF">KIH74_04200</name>
</gene>
<organism evidence="3 4">
    <name type="scientific">Kineosporia corallincola</name>
    <dbReference type="NCBI Taxonomy" id="2835133"/>
    <lineage>
        <taxon>Bacteria</taxon>
        <taxon>Bacillati</taxon>
        <taxon>Actinomycetota</taxon>
        <taxon>Actinomycetes</taxon>
        <taxon>Kineosporiales</taxon>
        <taxon>Kineosporiaceae</taxon>
        <taxon>Kineosporia</taxon>
    </lineage>
</organism>
<dbReference type="InterPro" id="IPR017508">
    <property type="entry name" value="HipA_N1"/>
</dbReference>
<feature type="compositionally biased region" description="Polar residues" evidence="1">
    <location>
        <begin position="184"/>
        <end position="202"/>
    </location>
</feature>
<comment type="caution">
    <text evidence="3">The sequence shown here is derived from an EMBL/GenBank/DDBJ whole genome shotgun (WGS) entry which is preliminary data.</text>
</comment>
<dbReference type="NCBIfam" id="TIGR03071">
    <property type="entry name" value="couple_hipA"/>
    <property type="match status" value="1"/>
</dbReference>